<name>A0AA92C4R0_RHIRH</name>
<dbReference type="EMBL" id="QDFR01000002">
    <property type="protein sequence ID" value="PVE55375.1"/>
    <property type="molecule type" value="Genomic_DNA"/>
</dbReference>
<evidence type="ECO:0000313" key="2">
    <source>
        <dbReference type="Proteomes" id="UP000244335"/>
    </source>
</evidence>
<dbReference type="RefSeq" id="WP_116493487.1">
    <property type="nucleotide sequence ID" value="NZ_QDFR01000002.1"/>
</dbReference>
<reference evidence="1 2" key="1">
    <citation type="submission" date="2018-04" db="EMBL/GenBank/DDBJ databases">
        <authorList>
            <person name="Hagen T."/>
        </authorList>
    </citation>
    <scope>NUCLEOTIDE SEQUENCE [LARGE SCALE GENOMIC DNA]</scope>
    <source>
        <strain evidence="1 2">TPD7009</strain>
    </source>
</reference>
<protein>
    <submittedName>
        <fullName evidence="1">Uncharacterized protein</fullName>
    </submittedName>
</protein>
<comment type="caution">
    <text evidence="1">The sequence shown here is derived from an EMBL/GenBank/DDBJ whole genome shotgun (WGS) entry which is preliminary data.</text>
</comment>
<organism evidence="1 2">
    <name type="scientific">Rhizobium rhizogenes</name>
    <name type="common">Agrobacterium rhizogenes</name>
    <dbReference type="NCBI Taxonomy" id="359"/>
    <lineage>
        <taxon>Bacteria</taxon>
        <taxon>Pseudomonadati</taxon>
        <taxon>Pseudomonadota</taxon>
        <taxon>Alphaproteobacteria</taxon>
        <taxon>Hyphomicrobiales</taxon>
        <taxon>Rhizobiaceae</taxon>
        <taxon>Rhizobium/Agrobacterium group</taxon>
        <taxon>Rhizobium</taxon>
    </lineage>
</organism>
<proteinExistence type="predicted"/>
<gene>
    <name evidence="1" type="ORF">DC430_09285</name>
</gene>
<dbReference type="AlphaFoldDB" id="A0AA92C4R0"/>
<dbReference type="Proteomes" id="UP000244335">
    <property type="component" value="Unassembled WGS sequence"/>
</dbReference>
<accession>A0AA92C4R0</accession>
<sequence length="130" mass="14817">MTSFPATEFFRDCPWATTENVRFKSLRFTPRLDAEFLERRLCRLELPVNQRPDRLEFHFLDELDRGTYDGALYKVSCVSPGDQEEVPTGPAFLMVSSDPRDGLLAVSVIAERRSAQVSVRPTVIDDPSYS</sequence>
<evidence type="ECO:0000313" key="1">
    <source>
        <dbReference type="EMBL" id="PVE55375.1"/>
    </source>
</evidence>